<evidence type="ECO:0000313" key="4">
    <source>
        <dbReference type="EMBL" id="TKT89773.1"/>
    </source>
</evidence>
<dbReference type="InterPro" id="IPR029069">
    <property type="entry name" value="HotDog_dom_sf"/>
</dbReference>
<evidence type="ECO:0000313" key="5">
    <source>
        <dbReference type="Proteomes" id="UP000304900"/>
    </source>
</evidence>
<comment type="similarity">
    <text evidence="1">Belongs to the thioesterase PaaI family.</text>
</comment>
<proteinExistence type="inferred from homology"/>
<evidence type="ECO:0000256" key="2">
    <source>
        <dbReference type="ARBA" id="ARBA00022801"/>
    </source>
</evidence>
<dbReference type="OrthoDB" id="32575at2"/>
<keyword evidence="5" id="KW-1185">Reference proteome</keyword>
<dbReference type="Gene3D" id="3.10.129.10">
    <property type="entry name" value="Hotdog Thioesterase"/>
    <property type="match status" value="1"/>
</dbReference>
<dbReference type="SUPFAM" id="SSF54637">
    <property type="entry name" value="Thioesterase/thiol ester dehydrase-isomerase"/>
    <property type="match status" value="1"/>
</dbReference>
<dbReference type="CDD" id="cd03443">
    <property type="entry name" value="PaaI_thioesterase"/>
    <property type="match status" value="1"/>
</dbReference>
<dbReference type="InterPro" id="IPR003736">
    <property type="entry name" value="PAAI_dom"/>
</dbReference>
<dbReference type="Pfam" id="PF03061">
    <property type="entry name" value="4HBT"/>
    <property type="match status" value="1"/>
</dbReference>
<sequence>MEGSHSPVGRWLNGTLLDIQEGNMKVEFVVRKDMSNPMGILHGGIAATILDEVVGTMVYALGREFAFVSVNLNCDFLNAAKVGETIFASGNVIRTGKNIVHVEGSIVSAEGVIIAKCTSNLLQTGFRIPS</sequence>
<feature type="domain" description="Thioesterase" evidence="3">
    <location>
        <begin position="38"/>
        <end position="113"/>
    </location>
</feature>
<evidence type="ECO:0000259" key="3">
    <source>
        <dbReference type="Pfam" id="PF03061"/>
    </source>
</evidence>
<dbReference type="PANTHER" id="PTHR21660:SF1">
    <property type="entry name" value="ACYL-COENZYME A THIOESTERASE 13"/>
    <property type="match status" value="1"/>
</dbReference>
<name>A0A4V6BIM4_9BACT</name>
<dbReference type="EMBL" id="SZVO01000011">
    <property type="protein sequence ID" value="TKT89773.1"/>
    <property type="molecule type" value="Genomic_DNA"/>
</dbReference>
<accession>A0A4V6BIM4</accession>
<protein>
    <submittedName>
        <fullName evidence="4">PaaI family thioesterase</fullName>
    </submittedName>
</protein>
<reference evidence="4 5" key="1">
    <citation type="submission" date="2019-05" db="EMBL/GenBank/DDBJ databases">
        <title>Dyadobacter AR-3-8 sp. nov., isolated from arctic soil.</title>
        <authorList>
            <person name="Chaudhary D.K."/>
        </authorList>
    </citation>
    <scope>NUCLEOTIDE SEQUENCE [LARGE SCALE GENOMIC DNA]</scope>
    <source>
        <strain evidence="4 5">AR-3-8</strain>
    </source>
</reference>
<dbReference type="InterPro" id="IPR039298">
    <property type="entry name" value="ACOT13"/>
</dbReference>
<dbReference type="NCBIfam" id="TIGR00369">
    <property type="entry name" value="unchar_dom_1"/>
    <property type="match status" value="1"/>
</dbReference>
<dbReference type="InterPro" id="IPR006683">
    <property type="entry name" value="Thioestr_dom"/>
</dbReference>
<dbReference type="GO" id="GO:0047617">
    <property type="term" value="F:fatty acyl-CoA hydrolase activity"/>
    <property type="evidence" value="ECO:0007669"/>
    <property type="project" value="InterPro"/>
</dbReference>
<dbReference type="PANTHER" id="PTHR21660">
    <property type="entry name" value="THIOESTERASE SUPERFAMILY MEMBER-RELATED"/>
    <property type="match status" value="1"/>
</dbReference>
<comment type="caution">
    <text evidence="4">The sequence shown here is derived from an EMBL/GenBank/DDBJ whole genome shotgun (WGS) entry which is preliminary data.</text>
</comment>
<evidence type="ECO:0000256" key="1">
    <source>
        <dbReference type="ARBA" id="ARBA00008324"/>
    </source>
</evidence>
<dbReference type="AlphaFoldDB" id="A0A4V6BIM4"/>
<gene>
    <name evidence="4" type="ORF">FDK13_22060</name>
</gene>
<organism evidence="4 5">
    <name type="scientific">Dyadobacter frigoris</name>
    <dbReference type="NCBI Taxonomy" id="2576211"/>
    <lineage>
        <taxon>Bacteria</taxon>
        <taxon>Pseudomonadati</taxon>
        <taxon>Bacteroidota</taxon>
        <taxon>Cytophagia</taxon>
        <taxon>Cytophagales</taxon>
        <taxon>Spirosomataceae</taxon>
        <taxon>Dyadobacter</taxon>
    </lineage>
</organism>
<dbReference type="Proteomes" id="UP000304900">
    <property type="component" value="Unassembled WGS sequence"/>
</dbReference>
<keyword evidence="2" id="KW-0378">Hydrolase</keyword>